<accession>A0ACC1J0G5</accession>
<proteinExistence type="predicted"/>
<dbReference type="EMBL" id="JANBPW010005352">
    <property type="protein sequence ID" value="KAJ1932803.1"/>
    <property type="molecule type" value="Genomic_DNA"/>
</dbReference>
<sequence length="132" mass="15087">MTATDINRQSQPCAHSENVNISDPHVLINIDKVYRVSIIVKEIEKFQIEYSGNFTLAIPGLQQYLIEQWDKCEREGYDDDKIYEMSLEREPRVAAAYPELSPAHPPAQGAMRLTRLLPVTQRFKAKEAAVVQ</sequence>
<gene>
    <name evidence="1" type="ORF">FBU59_006244</name>
</gene>
<comment type="caution">
    <text evidence="1">The sequence shown here is derived from an EMBL/GenBank/DDBJ whole genome shotgun (WGS) entry which is preliminary data.</text>
</comment>
<evidence type="ECO:0000313" key="1">
    <source>
        <dbReference type="EMBL" id="KAJ1932803.1"/>
    </source>
</evidence>
<reference evidence="1" key="1">
    <citation type="submission" date="2022-07" db="EMBL/GenBank/DDBJ databases">
        <title>Phylogenomic reconstructions and comparative analyses of Kickxellomycotina fungi.</title>
        <authorList>
            <person name="Reynolds N.K."/>
            <person name="Stajich J.E."/>
            <person name="Barry K."/>
            <person name="Grigoriev I.V."/>
            <person name="Crous P."/>
            <person name="Smith M.E."/>
        </authorList>
    </citation>
    <scope>NUCLEOTIDE SEQUENCE</scope>
    <source>
        <strain evidence="1">NRRL 5244</strain>
    </source>
</reference>
<name>A0ACC1J0G5_9FUNG</name>
<keyword evidence="2" id="KW-1185">Reference proteome</keyword>
<organism evidence="1 2">
    <name type="scientific">Linderina macrospora</name>
    <dbReference type="NCBI Taxonomy" id="4868"/>
    <lineage>
        <taxon>Eukaryota</taxon>
        <taxon>Fungi</taxon>
        <taxon>Fungi incertae sedis</taxon>
        <taxon>Zoopagomycota</taxon>
        <taxon>Kickxellomycotina</taxon>
        <taxon>Kickxellomycetes</taxon>
        <taxon>Kickxellales</taxon>
        <taxon>Kickxellaceae</taxon>
        <taxon>Linderina</taxon>
    </lineage>
</organism>
<protein>
    <submittedName>
        <fullName evidence="1">Uncharacterized protein</fullName>
    </submittedName>
</protein>
<evidence type="ECO:0000313" key="2">
    <source>
        <dbReference type="Proteomes" id="UP001150603"/>
    </source>
</evidence>
<dbReference type="Proteomes" id="UP001150603">
    <property type="component" value="Unassembled WGS sequence"/>
</dbReference>